<dbReference type="Proteomes" id="UP000887013">
    <property type="component" value="Unassembled WGS sequence"/>
</dbReference>
<evidence type="ECO:0000313" key="1">
    <source>
        <dbReference type="EMBL" id="GFS35758.1"/>
    </source>
</evidence>
<accession>A0A8X6KAP3</accession>
<gene>
    <name evidence="1" type="ORF">NPIL_434801</name>
</gene>
<name>A0A8X6KAP3_NEPPI</name>
<dbReference type="AlphaFoldDB" id="A0A8X6KAP3"/>
<comment type="caution">
    <text evidence="1">The sequence shown here is derived from an EMBL/GenBank/DDBJ whole genome shotgun (WGS) entry which is preliminary data.</text>
</comment>
<protein>
    <submittedName>
        <fullName evidence="1">Uncharacterized protein</fullName>
    </submittedName>
</protein>
<evidence type="ECO:0000313" key="2">
    <source>
        <dbReference type="Proteomes" id="UP000887013"/>
    </source>
</evidence>
<sequence>MFAVACERPLSVAINVAEKFTSLSCGFEGQCQGRPDQYSGTRTFGCRPGTLPPLETRCRVLIGVGMLTVFAGGD</sequence>
<keyword evidence="2" id="KW-1185">Reference proteome</keyword>
<reference evidence="1" key="1">
    <citation type="submission" date="2020-08" db="EMBL/GenBank/DDBJ databases">
        <title>Multicomponent nature underlies the extraordinary mechanical properties of spider dragline silk.</title>
        <authorList>
            <person name="Kono N."/>
            <person name="Nakamura H."/>
            <person name="Mori M."/>
            <person name="Yoshida Y."/>
            <person name="Ohtoshi R."/>
            <person name="Malay A.D."/>
            <person name="Moran D.A.P."/>
            <person name="Tomita M."/>
            <person name="Numata K."/>
            <person name="Arakawa K."/>
        </authorList>
    </citation>
    <scope>NUCLEOTIDE SEQUENCE</scope>
</reference>
<dbReference type="EMBL" id="BMAW01042729">
    <property type="protein sequence ID" value="GFS35758.1"/>
    <property type="molecule type" value="Genomic_DNA"/>
</dbReference>
<proteinExistence type="predicted"/>
<organism evidence="1 2">
    <name type="scientific">Nephila pilipes</name>
    <name type="common">Giant wood spider</name>
    <name type="synonym">Nephila maculata</name>
    <dbReference type="NCBI Taxonomy" id="299642"/>
    <lineage>
        <taxon>Eukaryota</taxon>
        <taxon>Metazoa</taxon>
        <taxon>Ecdysozoa</taxon>
        <taxon>Arthropoda</taxon>
        <taxon>Chelicerata</taxon>
        <taxon>Arachnida</taxon>
        <taxon>Araneae</taxon>
        <taxon>Araneomorphae</taxon>
        <taxon>Entelegynae</taxon>
        <taxon>Araneoidea</taxon>
        <taxon>Nephilidae</taxon>
        <taxon>Nephila</taxon>
    </lineage>
</organism>